<evidence type="ECO:0000313" key="3">
    <source>
        <dbReference type="Proteomes" id="UP000198846"/>
    </source>
</evidence>
<organism evidence="2 3">
    <name type="scientific">Bizionia paragorgiae</name>
    <dbReference type="NCBI Taxonomy" id="283786"/>
    <lineage>
        <taxon>Bacteria</taxon>
        <taxon>Pseudomonadati</taxon>
        <taxon>Bacteroidota</taxon>
        <taxon>Flavobacteriia</taxon>
        <taxon>Flavobacteriales</taxon>
        <taxon>Flavobacteriaceae</taxon>
        <taxon>Bizionia</taxon>
    </lineage>
</organism>
<dbReference type="PANTHER" id="PTHR30535:SF34">
    <property type="entry name" value="MOLYBDATE-BINDING PROTEIN MOLA"/>
    <property type="match status" value="1"/>
</dbReference>
<sequence length="382" mass="43076">MKKIVFFLLVSVSFWSCKQESQNSSTLPTTQRTTVPISYAKGFTITKHDNHSVIEIKSPWPKAKKSFNYVLISREEAAKTTFMKEAYDGIIITPIENIIVTSTTHIPALELLNVEETLRGFPGTDYISSEKTRTRIDSNAVRELGKTEGLNTEVVLDIAPDVLVAFGLDGKNKALETIKKANIPVIYNGDWMEKSPLGKAEWIKFFGALYNKEQQADSIFNRIQTDYNDAKKLALNTTKKPTILSGAMYKDVWHLPNGESTEAQFLKDANANYLWRNTKGSGSLSLNFEVVYDTAKDADIWLSPAYYRSKAELEQANTHYSNFDAFKNNTIYTFANTAGRTGGVTYYESGMARPDLVLKDIIKICHPEVLPDYTPHFFKPLK</sequence>
<dbReference type="InterPro" id="IPR002491">
    <property type="entry name" value="ABC_transptr_periplasmic_BD"/>
</dbReference>
<proteinExistence type="predicted"/>
<feature type="domain" description="Fe/B12 periplasmic-binding" evidence="1">
    <location>
        <begin position="97"/>
        <end position="369"/>
    </location>
</feature>
<dbReference type="PANTHER" id="PTHR30535">
    <property type="entry name" value="VITAMIN B12-BINDING PROTEIN"/>
    <property type="match status" value="1"/>
</dbReference>
<protein>
    <submittedName>
        <fullName evidence="2">Iron complex transport system substrate-binding protein</fullName>
    </submittedName>
</protein>
<name>A0A1H3Y984_BIZPA</name>
<dbReference type="Pfam" id="PF01497">
    <property type="entry name" value="Peripla_BP_2"/>
    <property type="match status" value="1"/>
</dbReference>
<dbReference type="SUPFAM" id="SSF53807">
    <property type="entry name" value="Helical backbone' metal receptor"/>
    <property type="match status" value="1"/>
</dbReference>
<evidence type="ECO:0000313" key="2">
    <source>
        <dbReference type="EMBL" id="SEA08110.1"/>
    </source>
</evidence>
<dbReference type="GO" id="GO:0071281">
    <property type="term" value="P:cellular response to iron ion"/>
    <property type="evidence" value="ECO:0007669"/>
    <property type="project" value="TreeGrafter"/>
</dbReference>
<dbReference type="Proteomes" id="UP000198846">
    <property type="component" value="Unassembled WGS sequence"/>
</dbReference>
<dbReference type="STRING" id="283786.SAMN04487990_106100"/>
<reference evidence="2 3" key="1">
    <citation type="submission" date="2016-10" db="EMBL/GenBank/DDBJ databases">
        <authorList>
            <person name="de Groot N.N."/>
        </authorList>
    </citation>
    <scope>NUCLEOTIDE SEQUENCE [LARGE SCALE GENOMIC DNA]</scope>
    <source>
        <strain evidence="2 3">DSM 23842</strain>
    </source>
</reference>
<dbReference type="AlphaFoldDB" id="A0A1H3Y984"/>
<dbReference type="OrthoDB" id="9812528at2"/>
<dbReference type="Gene3D" id="3.40.50.1980">
    <property type="entry name" value="Nitrogenase molybdenum iron protein domain"/>
    <property type="match status" value="2"/>
</dbReference>
<dbReference type="PROSITE" id="PS50983">
    <property type="entry name" value="FE_B12_PBP"/>
    <property type="match status" value="1"/>
</dbReference>
<accession>A0A1H3Y984</accession>
<dbReference type="RefSeq" id="WP_092133237.1">
    <property type="nucleotide sequence ID" value="NZ_FNQK01000006.1"/>
</dbReference>
<evidence type="ECO:0000259" key="1">
    <source>
        <dbReference type="PROSITE" id="PS50983"/>
    </source>
</evidence>
<dbReference type="EMBL" id="FNQK01000006">
    <property type="protein sequence ID" value="SEA08110.1"/>
    <property type="molecule type" value="Genomic_DNA"/>
</dbReference>
<keyword evidence="3" id="KW-1185">Reference proteome</keyword>
<gene>
    <name evidence="2" type="ORF">SAMN04487990_106100</name>
</gene>
<dbReference type="InterPro" id="IPR050902">
    <property type="entry name" value="ABC_Transporter_SBP"/>
</dbReference>